<dbReference type="Pfam" id="PF03184">
    <property type="entry name" value="DDE_1"/>
    <property type="match status" value="1"/>
</dbReference>
<feature type="domain" description="HTH CENPB-type" evidence="6">
    <location>
        <begin position="571"/>
        <end position="642"/>
    </location>
</feature>
<feature type="transmembrane region" description="Helical" evidence="4">
    <location>
        <begin position="144"/>
        <end position="162"/>
    </location>
</feature>
<evidence type="ECO:0000259" key="6">
    <source>
        <dbReference type="PROSITE" id="PS51253"/>
    </source>
</evidence>
<dbReference type="SUPFAM" id="SSF103473">
    <property type="entry name" value="MFS general substrate transporter"/>
    <property type="match status" value="1"/>
</dbReference>
<dbReference type="InterPro" id="IPR006600">
    <property type="entry name" value="HTH_CenpB_DNA-bd_dom"/>
</dbReference>
<comment type="caution">
    <text evidence="7">The sequence shown here is derived from an EMBL/GenBank/DDBJ whole genome shotgun (WGS) entry which is preliminary data.</text>
</comment>
<evidence type="ECO:0000313" key="8">
    <source>
        <dbReference type="Proteomes" id="UP001158986"/>
    </source>
</evidence>
<feature type="transmembrane region" description="Helical" evidence="4">
    <location>
        <begin position="340"/>
        <end position="366"/>
    </location>
</feature>
<evidence type="ECO:0000256" key="1">
    <source>
        <dbReference type="ARBA" id="ARBA00004141"/>
    </source>
</evidence>
<keyword evidence="4" id="KW-0812">Transmembrane</keyword>
<dbReference type="InterPro" id="IPR050863">
    <property type="entry name" value="CenT-Element_Derived"/>
</dbReference>
<dbReference type="Pfam" id="PF03221">
    <property type="entry name" value="HTH_Tnp_Tc5"/>
    <property type="match status" value="1"/>
</dbReference>
<dbReference type="Proteomes" id="UP001158986">
    <property type="component" value="Unassembled WGS sequence"/>
</dbReference>
<dbReference type="InterPro" id="IPR011701">
    <property type="entry name" value="MFS"/>
</dbReference>
<proteinExistence type="predicted"/>
<feature type="transmembrane region" description="Helical" evidence="4">
    <location>
        <begin position="120"/>
        <end position="137"/>
    </location>
</feature>
<dbReference type="PROSITE" id="PS51253">
    <property type="entry name" value="HTH_CENPB"/>
    <property type="match status" value="1"/>
</dbReference>
<organism evidence="7 8">
    <name type="scientific">Peronospora belbahrii</name>
    <dbReference type="NCBI Taxonomy" id="622444"/>
    <lineage>
        <taxon>Eukaryota</taxon>
        <taxon>Sar</taxon>
        <taxon>Stramenopiles</taxon>
        <taxon>Oomycota</taxon>
        <taxon>Peronosporomycetes</taxon>
        <taxon>Peronosporales</taxon>
        <taxon>Peronosporaceae</taxon>
        <taxon>Peronospora</taxon>
    </lineage>
</organism>
<comment type="subcellular location">
    <subcellularLocation>
        <location evidence="1">Membrane</location>
        <topology evidence="1">Multi-pass membrane protein</topology>
    </subcellularLocation>
</comment>
<evidence type="ECO:0000256" key="4">
    <source>
        <dbReference type="SAM" id="Phobius"/>
    </source>
</evidence>
<gene>
    <name evidence="7" type="ORF">PBS001_LOCUS851</name>
</gene>
<keyword evidence="2" id="KW-0238">DNA-binding</keyword>
<sequence length="1068" mass="118085">MKKGTRRIQAESFMNQVLPQEQTSLASEVSDTLDIMEPLVVKDQPTLQRNKGYGSMITSDKVLQDGDNVLVVSDQVMVSAIANLSTAYNLAVINYALMMLQRSYPDSSPELRSTVDSCSLVGAIVGQLAFGYVGSVMGRRKGMIFTLLLSILGAVASAILPWGNKSVYHILAACRFVLGVGVGGVYPLSAASAVESTDSDDELKKSKVVAAVFGFQGIGQLLAPLMAYIMLALNTQRSIGWRVLLLIGAFPGLFVLRRAFQVKKELTPLSTTLPIEPKTMDTETPSRSKLWSKVQASSLLQRKLFGASASWFLFDVTFYGNVIFTPIIMQDTYGLDKHHFADVALCSLVVAAIALPGNLLTVFIVGKMSFKTIQIMGFVVMALLFLALGLFYDQLLHHNYKGLLLGMYALTFFFSNFGPNVGTFCLPAELFAEDARVELNGVAAAVGKLGAAVGAASFSIIEARFGVSRLLMLSGMVSLLGALVTYNASANLVKFKSRRRRADGNGNLTVEQKRRICEKHRNTPKITQKDLCRWAKLEFNLQRAPTQPTMSNILKHEHMFKDNVLGVLGSQRKTIRPTRHAHFDQVLANWVMERQNKGNITGDMIKTKGRELVRQMGLEGKLGFSNGWLASFKARHGLMKRTNNLQNDKITAVSHSTTNKDGAAYGGILDANSGMLPNGLSVDPNYMLPPVSMDLSIDQIQEMLHDYVPSDVYTVDETGLFFRASPTKLVQGDEAQSMLADEARLTVLLAVNADASDLMEPYIIGNVVPPKNIKMASISQLGYHYVCSSKARMTVFIFQQWLRDFNARMASAHRNVVLLMDNAPSHVLGCVALSNVRVVMFAPHLGMKVQPMRGGILSAFKGKYRLKHLTLAIDHLEDGLSNVYHVTQIQAMSWIVDAWQQISKEMIVNAWKPLGITAPFTFDSNMDGADDKNVEEELWGLLYCLQLSGIVNTKVLVNSRWENDIHKRLNEDMIEDPKENDEEFRMPETVPVNHSGSDHLSGEEDHHPGIQSITGKEQLKAFRDVIRHLERTGAGDSRDPQLMNVIEFLKKKQLSLRFDNASNSTLTI</sequence>
<evidence type="ECO:0000259" key="5">
    <source>
        <dbReference type="PROSITE" id="PS50850"/>
    </source>
</evidence>
<feature type="compositionally biased region" description="Basic and acidic residues" evidence="3">
    <location>
        <begin position="996"/>
        <end position="1008"/>
    </location>
</feature>
<evidence type="ECO:0000256" key="2">
    <source>
        <dbReference type="ARBA" id="ARBA00023125"/>
    </source>
</evidence>
<dbReference type="PANTHER" id="PTHR19303:SF73">
    <property type="entry name" value="PROTEIN PDC2"/>
    <property type="match status" value="1"/>
</dbReference>
<dbReference type="Gene3D" id="1.10.10.60">
    <property type="entry name" value="Homeodomain-like"/>
    <property type="match status" value="2"/>
</dbReference>
<name>A0ABN8CMG0_9STRA</name>
<accession>A0ABN8CMG0</accession>
<feature type="region of interest" description="Disordered" evidence="3">
    <location>
        <begin position="988"/>
        <end position="1014"/>
    </location>
</feature>
<evidence type="ECO:0000313" key="7">
    <source>
        <dbReference type="EMBL" id="CAH0514075.1"/>
    </source>
</evidence>
<feature type="transmembrane region" description="Helical" evidence="4">
    <location>
        <begin position="439"/>
        <end position="461"/>
    </location>
</feature>
<dbReference type="PROSITE" id="PS50850">
    <property type="entry name" value="MFS"/>
    <property type="match status" value="1"/>
</dbReference>
<feature type="transmembrane region" description="Helical" evidence="4">
    <location>
        <begin position="168"/>
        <end position="188"/>
    </location>
</feature>
<feature type="transmembrane region" description="Helical" evidence="4">
    <location>
        <begin position="208"/>
        <end position="233"/>
    </location>
</feature>
<feature type="transmembrane region" description="Helical" evidence="4">
    <location>
        <begin position="373"/>
        <end position="392"/>
    </location>
</feature>
<dbReference type="InterPro" id="IPR020846">
    <property type="entry name" value="MFS_dom"/>
</dbReference>
<dbReference type="Gene3D" id="1.20.1250.20">
    <property type="entry name" value="MFS general substrate transporter like domains"/>
    <property type="match status" value="1"/>
</dbReference>
<dbReference type="InterPro" id="IPR004875">
    <property type="entry name" value="DDE_SF_endonuclease_dom"/>
</dbReference>
<evidence type="ECO:0008006" key="9">
    <source>
        <dbReference type="Google" id="ProtNLM"/>
    </source>
</evidence>
<feature type="domain" description="Major facilitator superfamily (MFS) profile" evidence="5">
    <location>
        <begin position="75"/>
        <end position="493"/>
    </location>
</feature>
<feature type="transmembrane region" description="Helical" evidence="4">
    <location>
        <begin position="404"/>
        <end position="427"/>
    </location>
</feature>
<dbReference type="InterPro" id="IPR036259">
    <property type="entry name" value="MFS_trans_sf"/>
</dbReference>
<evidence type="ECO:0000256" key="3">
    <source>
        <dbReference type="SAM" id="MobiDB-lite"/>
    </source>
</evidence>
<keyword evidence="8" id="KW-1185">Reference proteome</keyword>
<feature type="transmembrane region" description="Helical" evidence="4">
    <location>
        <begin position="239"/>
        <end position="256"/>
    </location>
</feature>
<reference evidence="7 8" key="1">
    <citation type="submission" date="2021-11" db="EMBL/GenBank/DDBJ databases">
        <authorList>
            <person name="Islam A."/>
            <person name="Islam S."/>
            <person name="Flora M.S."/>
            <person name="Rahman M."/>
            <person name="Ziaur R.M."/>
            <person name="Epstein J.H."/>
            <person name="Hassan M."/>
            <person name="Klassen M."/>
            <person name="Woodard K."/>
            <person name="Webb A."/>
            <person name="Webby R.J."/>
            <person name="El Zowalaty M.E."/>
        </authorList>
    </citation>
    <scope>NUCLEOTIDE SEQUENCE [LARGE SCALE GENOMIC DNA]</scope>
    <source>
        <strain evidence="7">Pbs1</strain>
    </source>
</reference>
<feature type="transmembrane region" description="Helical" evidence="4">
    <location>
        <begin position="304"/>
        <end position="328"/>
    </location>
</feature>
<keyword evidence="4" id="KW-0472">Membrane</keyword>
<protein>
    <recommendedName>
        <fullName evidence="9">Major facilitator superfamily (MFS) profile domain-containing protein</fullName>
    </recommendedName>
</protein>
<keyword evidence="4" id="KW-1133">Transmembrane helix</keyword>
<feature type="transmembrane region" description="Helical" evidence="4">
    <location>
        <begin position="473"/>
        <end position="493"/>
    </location>
</feature>
<dbReference type="SUPFAM" id="SSF46689">
    <property type="entry name" value="Homeodomain-like"/>
    <property type="match status" value="1"/>
</dbReference>
<feature type="transmembrane region" description="Helical" evidence="4">
    <location>
        <begin position="80"/>
        <end position="100"/>
    </location>
</feature>
<dbReference type="EMBL" id="CAKLCB010000051">
    <property type="protein sequence ID" value="CAH0514075.1"/>
    <property type="molecule type" value="Genomic_DNA"/>
</dbReference>
<dbReference type="PANTHER" id="PTHR19303">
    <property type="entry name" value="TRANSPOSON"/>
    <property type="match status" value="1"/>
</dbReference>
<dbReference type="SMART" id="SM00674">
    <property type="entry name" value="CENPB"/>
    <property type="match status" value="1"/>
</dbReference>
<dbReference type="Pfam" id="PF07690">
    <property type="entry name" value="MFS_1"/>
    <property type="match status" value="1"/>
</dbReference>
<dbReference type="InterPro" id="IPR009057">
    <property type="entry name" value="Homeodomain-like_sf"/>
</dbReference>